<comment type="caution">
    <text evidence="1">The sequence shown here is derived from an EMBL/GenBank/DDBJ whole genome shotgun (WGS) entry which is preliminary data.</text>
</comment>
<name>A0A7C4Q2A3_9CHLR</name>
<sequence length="202" mass="23252">MYSPLRSIVGDEAIILVAVLPHPRDLEIARVLGWYRIPLRSSPKVMSVDFLAFYQTAAFGEEERWGVHYIAAVRGHELTTRAELLRHEADHPRAHEEYYKIQLGELQKVVPPIPASHWRRLTFLYTTGERLNRASTLEDLVVRDEERQILWRGLRERALHQQSYSPQQLPEQLDGLDVLLLSMLGKGISLLESADEYVTGDD</sequence>
<reference evidence="1" key="1">
    <citation type="journal article" date="2020" name="mSystems">
        <title>Genome- and Community-Level Interaction Insights into Carbon Utilization and Element Cycling Functions of Hydrothermarchaeota in Hydrothermal Sediment.</title>
        <authorList>
            <person name="Zhou Z."/>
            <person name="Liu Y."/>
            <person name="Xu W."/>
            <person name="Pan J."/>
            <person name="Luo Z.H."/>
            <person name="Li M."/>
        </authorList>
    </citation>
    <scope>NUCLEOTIDE SEQUENCE [LARGE SCALE GENOMIC DNA]</scope>
    <source>
        <strain evidence="1">SpSt-556</strain>
    </source>
</reference>
<evidence type="ECO:0000313" key="1">
    <source>
        <dbReference type="EMBL" id="HGS87707.1"/>
    </source>
</evidence>
<organism evidence="1">
    <name type="scientific">Bellilinea caldifistulae</name>
    <dbReference type="NCBI Taxonomy" id="360411"/>
    <lineage>
        <taxon>Bacteria</taxon>
        <taxon>Bacillati</taxon>
        <taxon>Chloroflexota</taxon>
        <taxon>Anaerolineae</taxon>
        <taxon>Anaerolineales</taxon>
        <taxon>Anaerolineaceae</taxon>
        <taxon>Bellilinea</taxon>
    </lineage>
</organism>
<gene>
    <name evidence="1" type="ORF">ENT17_08815</name>
</gene>
<dbReference type="EMBL" id="DSXR01000088">
    <property type="protein sequence ID" value="HGS87707.1"/>
    <property type="molecule type" value="Genomic_DNA"/>
</dbReference>
<proteinExistence type="predicted"/>
<protein>
    <submittedName>
        <fullName evidence="1">Uncharacterized protein</fullName>
    </submittedName>
</protein>
<dbReference type="AlphaFoldDB" id="A0A7C4Q2A3"/>
<accession>A0A7C4Q2A3</accession>